<keyword evidence="3" id="KW-1185">Reference proteome</keyword>
<organism evidence="2 3">
    <name type="scientific">Polyporus arcularius HHB13444</name>
    <dbReference type="NCBI Taxonomy" id="1314778"/>
    <lineage>
        <taxon>Eukaryota</taxon>
        <taxon>Fungi</taxon>
        <taxon>Dikarya</taxon>
        <taxon>Basidiomycota</taxon>
        <taxon>Agaricomycotina</taxon>
        <taxon>Agaricomycetes</taxon>
        <taxon>Polyporales</taxon>
        <taxon>Polyporaceae</taxon>
        <taxon>Polyporus</taxon>
    </lineage>
</organism>
<feature type="compositionally biased region" description="Low complexity" evidence="1">
    <location>
        <begin position="140"/>
        <end position="152"/>
    </location>
</feature>
<gene>
    <name evidence="2" type="ORF">K466DRAFT_152231</name>
</gene>
<evidence type="ECO:0000313" key="2">
    <source>
        <dbReference type="EMBL" id="TFK86392.1"/>
    </source>
</evidence>
<dbReference type="Proteomes" id="UP000308197">
    <property type="component" value="Unassembled WGS sequence"/>
</dbReference>
<name>A0A5C3PAM3_9APHY</name>
<dbReference type="EMBL" id="ML211201">
    <property type="protein sequence ID" value="TFK86392.1"/>
    <property type="molecule type" value="Genomic_DNA"/>
</dbReference>
<protein>
    <submittedName>
        <fullName evidence="2">Uncharacterized protein</fullName>
    </submittedName>
</protein>
<evidence type="ECO:0000313" key="3">
    <source>
        <dbReference type="Proteomes" id="UP000308197"/>
    </source>
</evidence>
<feature type="region of interest" description="Disordered" evidence="1">
    <location>
        <begin position="97"/>
        <end position="161"/>
    </location>
</feature>
<evidence type="ECO:0000256" key="1">
    <source>
        <dbReference type="SAM" id="MobiDB-lite"/>
    </source>
</evidence>
<dbReference type="AlphaFoldDB" id="A0A5C3PAM3"/>
<dbReference type="InParanoid" id="A0A5C3PAM3"/>
<feature type="compositionally biased region" description="Low complexity" evidence="1">
    <location>
        <begin position="97"/>
        <end position="122"/>
    </location>
</feature>
<accession>A0A5C3PAM3</accession>
<reference evidence="2 3" key="1">
    <citation type="journal article" date="2019" name="Nat. Ecol. Evol.">
        <title>Megaphylogeny resolves global patterns of mushroom evolution.</title>
        <authorList>
            <person name="Varga T."/>
            <person name="Krizsan K."/>
            <person name="Foldi C."/>
            <person name="Dima B."/>
            <person name="Sanchez-Garcia M."/>
            <person name="Sanchez-Ramirez S."/>
            <person name="Szollosi G.J."/>
            <person name="Szarkandi J.G."/>
            <person name="Papp V."/>
            <person name="Albert L."/>
            <person name="Andreopoulos W."/>
            <person name="Angelini C."/>
            <person name="Antonin V."/>
            <person name="Barry K.W."/>
            <person name="Bougher N.L."/>
            <person name="Buchanan P."/>
            <person name="Buyck B."/>
            <person name="Bense V."/>
            <person name="Catcheside P."/>
            <person name="Chovatia M."/>
            <person name="Cooper J."/>
            <person name="Damon W."/>
            <person name="Desjardin D."/>
            <person name="Finy P."/>
            <person name="Geml J."/>
            <person name="Haridas S."/>
            <person name="Hughes K."/>
            <person name="Justo A."/>
            <person name="Karasinski D."/>
            <person name="Kautmanova I."/>
            <person name="Kiss B."/>
            <person name="Kocsube S."/>
            <person name="Kotiranta H."/>
            <person name="LaButti K.M."/>
            <person name="Lechner B.E."/>
            <person name="Liimatainen K."/>
            <person name="Lipzen A."/>
            <person name="Lukacs Z."/>
            <person name="Mihaltcheva S."/>
            <person name="Morgado L.N."/>
            <person name="Niskanen T."/>
            <person name="Noordeloos M.E."/>
            <person name="Ohm R.A."/>
            <person name="Ortiz-Santana B."/>
            <person name="Ovrebo C."/>
            <person name="Racz N."/>
            <person name="Riley R."/>
            <person name="Savchenko A."/>
            <person name="Shiryaev A."/>
            <person name="Soop K."/>
            <person name="Spirin V."/>
            <person name="Szebenyi C."/>
            <person name="Tomsovsky M."/>
            <person name="Tulloss R.E."/>
            <person name="Uehling J."/>
            <person name="Grigoriev I.V."/>
            <person name="Vagvolgyi C."/>
            <person name="Papp T."/>
            <person name="Martin F.M."/>
            <person name="Miettinen O."/>
            <person name="Hibbett D.S."/>
            <person name="Nagy L.G."/>
        </authorList>
    </citation>
    <scope>NUCLEOTIDE SEQUENCE [LARGE SCALE GENOMIC DNA]</scope>
    <source>
        <strain evidence="2 3">HHB13444</strain>
    </source>
</reference>
<proteinExistence type="predicted"/>
<sequence length="236" mass="25639">MHKRQRSLLNAYTDLQASSSHSVVSHNSSLRDPFDSPASALRFASVPPSPTHSTHSSVSTISLLPPAAMPASSVINITAPTGGCGCYECELASRSTSSVTSTSSGSASPQSSPRRSPHRNSAFLLLPSNDPWSYKSAKNRATQRAATRSAQTLPTVDEDSEFRRRSRSRRLLFQWRARQAPVRRFVRKAGLAEGAGEPLQASFGVHMGHQVVCRIGVSESLRVSRQAPVLVRGRRY</sequence>